<reference evidence="2" key="1">
    <citation type="submission" date="2020-02" db="EMBL/GenBank/DDBJ databases">
        <authorList>
            <person name="Meier V. D."/>
        </authorList>
    </citation>
    <scope>NUCLEOTIDE SEQUENCE</scope>
    <source>
        <strain evidence="2">AVDCRST_MAG70</strain>
    </source>
</reference>
<feature type="compositionally biased region" description="Basic and acidic residues" evidence="1">
    <location>
        <begin position="28"/>
        <end position="37"/>
    </location>
</feature>
<organism evidence="2">
    <name type="scientific">uncultured Thermomicrobiales bacterium</name>
    <dbReference type="NCBI Taxonomy" id="1645740"/>
    <lineage>
        <taxon>Bacteria</taxon>
        <taxon>Pseudomonadati</taxon>
        <taxon>Thermomicrobiota</taxon>
        <taxon>Thermomicrobia</taxon>
        <taxon>Thermomicrobiales</taxon>
        <taxon>environmental samples</taxon>
    </lineage>
</organism>
<dbReference type="EMBL" id="CADCWH010000134">
    <property type="protein sequence ID" value="CAA9550360.1"/>
    <property type="molecule type" value="Genomic_DNA"/>
</dbReference>
<sequence>GADEYGGDGDAGVATLGGCPDSSVPIPGRDRDQDTRPVRVAGRAAPLGHGRDRRCGQSPGRGAARSGDGSGGAGVASASPSL</sequence>
<feature type="non-terminal residue" evidence="2">
    <location>
        <position position="1"/>
    </location>
</feature>
<evidence type="ECO:0000313" key="2">
    <source>
        <dbReference type="EMBL" id="CAA9550360.1"/>
    </source>
</evidence>
<name>A0A6J4UKG4_9BACT</name>
<feature type="compositionally biased region" description="Low complexity" evidence="1">
    <location>
        <begin position="58"/>
        <end position="67"/>
    </location>
</feature>
<feature type="non-terminal residue" evidence="2">
    <location>
        <position position="82"/>
    </location>
</feature>
<gene>
    <name evidence="2" type="ORF">AVDCRST_MAG70-870</name>
</gene>
<protein>
    <submittedName>
        <fullName evidence="2">Uncharacterized protein</fullName>
    </submittedName>
</protein>
<feature type="region of interest" description="Disordered" evidence="1">
    <location>
        <begin position="1"/>
        <end position="82"/>
    </location>
</feature>
<evidence type="ECO:0000256" key="1">
    <source>
        <dbReference type="SAM" id="MobiDB-lite"/>
    </source>
</evidence>
<proteinExistence type="predicted"/>
<accession>A0A6J4UKG4</accession>
<dbReference type="AlphaFoldDB" id="A0A6J4UKG4"/>